<feature type="compositionally biased region" description="Polar residues" evidence="1">
    <location>
        <begin position="871"/>
        <end position="880"/>
    </location>
</feature>
<dbReference type="Gene3D" id="1.10.510.10">
    <property type="entry name" value="Transferase(Phosphotransferase) domain 1"/>
    <property type="match status" value="2"/>
</dbReference>
<dbReference type="Proteomes" id="UP001153069">
    <property type="component" value="Unassembled WGS sequence"/>
</dbReference>
<keyword evidence="4" id="KW-0808">Transferase</keyword>
<feature type="region of interest" description="Disordered" evidence="1">
    <location>
        <begin position="623"/>
        <end position="661"/>
    </location>
</feature>
<feature type="region of interest" description="Disordered" evidence="1">
    <location>
        <begin position="385"/>
        <end position="418"/>
    </location>
</feature>
<feature type="region of interest" description="Disordered" evidence="1">
    <location>
        <begin position="1256"/>
        <end position="1308"/>
    </location>
</feature>
<dbReference type="SUPFAM" id="SSF56112">
    <property type="entry name" value="Protein kinase-like (PK-like)"/>
    <property type="match status" value="2"/>
</dbReference>
<feature type="compositionally biased region" description="Polar residues" evidence="1">
    <location>
        <begin position="388"/>
        <end position="398"/>
    </location>
</feature>
<keyword evidence="2" id="KW-0472">Membrane</keyword>
<proteinExistence type="predicted"/>
<feature type="compositionally biased region" description="Polar residues" evidence="1">
    <location>
        <begin position="1"/>
        <end position="17"/>
    </location>
</feature>
<feature type="transmembrane region" description="Helical" evidence="2">
    <location>
        <begin position="1042"/>
        <end position="1063"/>
    </location>
</feature>
<feature type="region of interest" description="Disordered" evidence="1">
    <location>
        <begin position="1"/>
        <end position="36"/>
    </location>
</feature>
<dbReference type="EMBL" id="CAICTM010002479">
    <property type="protein sequence ID" value="CAB9529365.1"/>
    <property type="molecule type" value="Genomic_DNA"/>
</dbReference>
<feature type="compositionally biased region" description="Low complexity" evidence="1">
    <location>
        <begin position="626"/>
        <end position="636"/>
    </location>
</feature>
<name>A0A9N8EZU2_9STRA</name>
<dbReference type="InterPro" id="IPR000719">
    <property type="entry name" value="Prot_kinase_dom"/>
</dbReference>
<dbReference type="PANTHER" id="PTHR44329">
    <property type="entry name" value="SERINE/THREONINE-PROTEIN KINASE TNNI3K-RELATED"/>
    <property type="match status" value="1"/>
</dbReference>
<evidence type="ECO:0000256" key="1">
    <source>
        <dbReference type="SAM" id="MobiDB-lite"/>
    </source>
</evidence>
<feature type="region of interest" description="Disordered" evidence="1">
    <location>
        <begin position="967"/>
        <end position="1001"/>
    </location>
</feature>
<dbReference type="InterPro" id="IPR011009">
    <property type="entry name" value="Kinase-like_dom_sf"/>
</dbReference>
<dbReference type="InterPro" id="IPR001245">
    <property type="entry name" value="Ser-Thr/Tyr_kinase_cat_dom"/>
</dbReference>
<feature type="region of interest" description="Disordered" evidence="1">
    <location>
        <begin position="574"/>
        <end position="601"/>
    </location>
</feature>
<dbReference type="SMART" id="SM00220">
    <property type="entry name" value="S_TKc"/>
    <property type="match status" value="1"/>
</dbReference>
<dbReference type="Pfam" id="PF00069">
    <property type="entry name" value="Pkinase"/>
    <property type="match status" value="1"/>
</dbReference>
<sequence length="1308" mass="145656">MATAPNGSANAEGNNHSPIRPRGSLLSSTNTKLSRSQWKRARKARREAKVVQKSASHVDKIVRELTEGLPFLLNTPNQPIAKFHRSEIVVGNLLGRGVFARVYEVKDFDLHDEDEEEEVSERLSPQQQIIQEMGGNGGVPPFDSSSSSHGSSNFPQNQQLINTVDDRPLGAIAESESDEEDDAWGARTRNQRQRRQQQQQRPRQQQPQNGGGGGSSTDSPNGDDSTTAGTSSTAPISAPPTPPLPPQALLEDEGSARTVRFGTNNRGSSSLVPHNSNSVRAARGSMPNRPSLRFSTSNYQRNFMSSNHLDLDQSTLRLKARDVVQSGEMGYALKHLTQTLLRNPKDFYLAAAALLVEAKYLSKLNHPNIIKVTGLAMSGAGIVEQETPKQQPKKSISSRFFDDASNDNDHGPKNGLESAQHDSYFLVSERLTDTLDRRIRQWKRDQPARKKLSELTSGQKIQAWKHMMRKTSYALQISNALAYLHERNLLYRDLKPPNIGFSGDNQTIVLFNFGLCRELNPATLKVREDPVTALFGALSWRYTAVECFPQPVVATPAQLVASSTRFLQNHSSRSFGLDSLSSSLHGRKGGRKYASSEDVSPQEVQRELLAVQEEYQEEIISASMHNNSAGSSRSRSNTPRPNLPEDISNNDKKKKKKKKVQDCVHMVKASYDVNVDVYSWAMVYYEMLTLNQPFSGMTQKEHLRKVAGPKGGQRPGVYQFDLTPSMISLLQRAWDQNPKKRPTMESVGRNLQLILRELEVLIKAEQKVLLKKAGGTEEAVAALTSREERAARRAKLIMEETERMVNSARSPLKRVGKNSSVLKAVIKQVDGLFAKNRYRRGDVRDSVMGPPATALLGTTPAPNVIPGLANPASTPGSRDSIATATDIDVDALEYEAWSSDGGDDGESLSMESEDPSSLTDNFGETAGNRDSAPAENAEFEIPVIVEEDENEEGSDADVVGDAISAFRNKKKETKSQQSLSGNTGERVPRSRRKTKSDSMKYKSRKNMLDNFSLERRGTNRMSRRTMRLSRASVWMMRRDVRIFVILFSIAVTAAFCGAGWSWYKRRQRTWLGVDLEYLGVHNKSNAREVLEGAIMDACRHEVVPEKDPNVPMIFQGGALSPVDLECTDKLQRQLDDKMARVTGVPVKKPNSAFVGFLNLQQFDRPPPQPKKRWRRKRVWKFFREPDSNKASSPPSYPSRVDYPATERKEESANALVSEHTRTEAEMSCDESCTEREEIADMFPSSLQTTWGTLFGQKRSAEQRSNGLGEDEDVHIMIPDTKGKNPPELTDLETAPVEEEAPSSVRLPV</sequence>
<feature type="compositionally biased region" description="Pro residues" evidence="1">
    <location>
        <begin position="237"/>
        <end position="246"/>
    </location>
</feature>
<comment type="caution">
    <text evidence="4">The sequence shown here is derived from an EMBL/GenBank/DDBJ whole genome shotgun (WGS) entry which is preliminary data.</text>
</comment>
<feature type="region of interest" description="Disordered" evidence="1">
    <location>
        <begin position="174"/>
        <end position="291"/>
    </location>
</feature>
<protein>
    <submittedName>
        <fullName evidence="4">Ankyrin repeat and protein kinase domain-containing protein 1</fullName>
    </submittedName>
</protein>
<feature type="region of interest" description="Disordered" evidence="1">
    <location>
        <begin position="897"/>
        <end position="936"/>
    </location>
</feature>
<gene>
    <name evidence="4" type="ORF">SEMRO_2481_G328870.1</name>
</gene>
<feature type="compositionally biased region" description="Low complexity" evidence="1">
    <location>
        <begin position="196"/>
        <end position="208"/>
    </location>
</feature>
<feature type="compositionally biased region" description="Polar residues" evidence="1">
    <location>
        <begin position="261"/>
        <end position="279"/>
    </location>
</feature>
<evidence type="ECO:0000313" key="4">
    <source>
        <dbReference type="EMBL" id="CAB9529365.1"/>
    </source>
</evidence>
<feature type="compositionally biased region" description="Low complexity" evidence="1">
    <location>
        <begin position="216"/>
        <end position="236"/>
    </location>
</feature>
<organism evidence="4 5">
    <name type="scientific">Seminavis robusta</name>
    <dbReference type="NCBI Taxonomy" id="568900"/>
    <lineage>
        <taxon>Eukaryota</taxon>
        <taxon>Sar</taxon>
        <taxon>Stramenopiles</taxon>
        <taxon>Ochrophyta</taxon>
        <taxon>Bacillariophyta</taxon>
        <taxon>Bacillariophyceae</taxon>
        <taxon>Bacillariophycidae</taxon>
        <taxon>Naviculales</taxon>
        <taxon>Naviculaceae</taxon>
        <taxon>Seminavis</taxon>
    </lineage>
</organism>
<keyword evidence="4" id="KW-0418">Kinase</keyword>
<accession>A0A9N8EZU2</accession>
<keyword evidence="2" id="KW-1133">Transmembrane helix</keyword>
<feature type="compositionally biased region" description="Polar residues" evidence="1">
    <location>
        <begin position="25"/>
        <end position="36"/>
    </location>
</feature>
<dbReference type="Pfam" id="PF07714">
    <property type="entry name" value="PK_Tyr_Ser-Thr"/>
    <property type="match status" value="1"/>
</dbReference>
<keyword evidence="5" id="KW-1185">Reference proteome</keyword>
<keyword evidence="2" id="KW-0812">Transmembrane</keyword>
<dbReference type="PROSITE" id="PS50011">
    <property type="entry name" value="PROTEIN_KINASE_DOM"/>
    <property type="match status" value="1"/>
</dbReference>
<feature type="region of interest" description="Disordered" evidence="1">
    <location>
        <begin position="131"/>
        <end position="157"/>
    </location>
</feature>
<dbReference type="GO" id="GO:0005524">
    <property type="term" value="F:ATP binding"/>
    <property type="evidence" value="ECO:0007669"/>
    <property type="project" value="InterPro"/>
</dbReference>
<reference evidence="4" key="1">
    <citation type="submission" date="2020-06" db="EMBL/GenBank/DDBJ databases">
        <authorList>
            <consortium name="Plant Systems Biology data submission"/>
        </authorList>
    </citation>
    <scope>NUCLEOTIDE SEQUENCE</scope>
    <source>
        <strain evidence="4">D6</strain>
    </source>
</reference>
<evidence type="ECO:0000256" key="2">
    <source>
        <dbReference type="SAM" id="Phobius"/>
    </source>
</evidence>
<feature type="compositionally biased region" description="Low complexity" evidence="1">
    <location>
        <begin position="574"/>
        <end position="584"/>
    </location>
</feature>
<feature type="region of interest" description="Disordered" evidence="1">
    <location>
        <begin position="1184"/>
        <end position="1226"/>
    </location>
</feature>
<dbReference type="InterPro" id="IPR051681">
    <property type="entry name" value="Ser/Thr_Kinases-Pseudokinases"/>
</dbReference>
<feature type="region of interest" description="Disordered" evidence="1">
    <location>
        <begin position="844"/>
        <end position="880"/>
    </location>
</feature>
<evidence type="ECO:0000259" key="3">
    <source>
        <dbReference type="PROSITE" id="PS50011"/>
    </source>
</evidence>
<dbReference type="GO" id="GO:0004674">
    <property type="term" value="F:protein serine/threonine kinase activity"/>
    <property type="evidence" value="ECO:0007669"/>
    <property type="project" value="TreeGrafter"/>
</dbReference>
<evidence type="ECO:0000313" key="5">
    <source>
        <dbReference type="Proteomes" id="UP001153069"/>
    </source>
</evidence>
<feature type="domain" description="Protein kinase" evidence="3">
    <location>
        <begin position="303"/>
        <end position="755"/>
    </location>
</feature>
<feature type="compositionally biased region" description="Acidic residues" evidence="1">
    <location>
        <begin position="901"/>
        <end position="914"/>
    </location>
</feature>